<proteinExistence type="predicted"/>
<gene>
    <name evidence="3" type="ORF">MKW98_022710</name>
</gene>
<organism evidence="3 4">
    <name type="scientific">Papaver atlanticum</name>
    <dbReference type="NCBI Taxonomy" id="357466"/>
    <lineage>
        <taxon>Eukaryota</taxon>
        <taxon>Viridiplantae</taxon>
        <taxon>Streptophyta</taxon>
        <taxon>Embryophyta</taxon>
        <taxon>Tracheophyta</taxon>
        <taxon>Spermatophyta</taxon>
        <taxon>Magnoliopsida</taxon>
        <taxon>Ranunculales</taxon>
        <taxon>Papaveraceae</taxon>
        <taxon>Papaveroideae</taxon>
        <taxon>Papaver</taxon>
    </lineage>
</organism>
<comment type="caution">
    <text evidence="3">The sequence shown here is derived from an EMBL/GenBank/DDBJ whole genome shotgun (WGS) entry which is preliminary data.</text>
</comment>
<dbReference type="PANTHER" id="PTHR33184:SF67">
    <property type="entry name" value="PROTEIN TAPETUM DETERMINANT 1"/>
    <property type="match status" value="1"/>
</dbReference>
<accession>A0AAD4T447</accession>
<dbReference type="Pfam" id="PF24068">
    <property type="entry name" value="TPD1_C"/>
    <property type="match status" value="1"/>
</dbReference>
<feature type="chain" id="PRO_5042093286" evidence="2">
    <location>
        <begin position="24"/>
        <end position="167"/>
    </location>
</feature>
<reference evidence="3" key="1">
    <citation type="submission" date="2022-04" db="EMBL/GenBank/DDBJ databases">
        <title>A functionally conserved STORR gene fusion in Papaver species that diverged 16.8 million years ago.</title>
        <authorList>
            <person name="Catania T."/>
        </authorList>
    </citation>
    <scope>NUCLEOTIDE SEQUENCE</scope>
    <source>
        <strain evidence="3">S-188037</strain>
    </source>
</reference>
<evidence type="ECO:0000313" key="3">
    <source>
        <dbReference type="EMBL" id="KAI3935702.1"/>
    </source>
</evidence>
<evidence type="ECO:0000313" key="4">
    <source>
        <dbReference type="Proteomes" id="UP001202328"/>
    </source>
</evidence>
<dbReference type="EMBL" id="JAJJMB010006234">
    <property type="protein sequence ID" value="KAI3935702.1"/>
    <property type="molecule type" value="Genomic_DNA"/>
</dbReference>
<evidence type="ECO:0000256" key="1">
    <source>
        <dbReference type="ARBA" id="ARBA00022729"/>
    </source>
</evidence>
<dbReference type="PANTHER" id="PTHR33184">
    <property type="entry name" value="PROTEIN TAPETUM DETERMINANT 1-LIKE-RELATED"/>
    <property type="match status" value="1"/>
</dbReference>
<dbReference type="InterPro" id="IPR040361">
    <property type="entry name" value="TPD1"/>
</dbReference>
<sequence>MGCSIQILLLLVVALGIVKPMHARHYTLTMKDVGGHQSQLSSTGVARVNSTHPVHHGQGHLKWRGMRCPTNTLQVFQSRVDPLPGGLPQHFVQICNICATNCAAYDIHLSCGWFASANLINPRQFRRLRFNDCLVNDGKELEAGRCLSFTYAETYPYPLAVSSIKCK</sequence>
<protein>
    <submittedName>
        <fullName evidence="3">Uncharacterized protein</fullName>
    </submittedName>
</protein>
<name>A0AAD4T447_9MAGN</name>
<dbReference type="GO" id="GO:0001709">
    <property type="term" value="P:cell fate determination"/>
    <property type="evidence" value="ECO:0007669"/>
    <property type="project" value="TreeGrafter"/>
</dbReference>
<keyword evidence="4" id="KW-1185">Reference proteome</keyword>
<feature type="signal peptide" evidence="2">
    <location>
        <begin position="1"/>
        <end position="23"/>
    </location>
</feature>
<dbReference type="Proteomes" id="UP001202328">
    <property type="component" value="Unassembled WGS sequence"/>
</dbReference>
<keyword evidence="1 2" id="KW-0732">Signal</keyword>
<evidence type="ECO:0000256" key="2">
    <source>
        <dbReference type="SAM" id="SignalP"/>
    </source>
</evidence>
<dbReference type="AlphaFoldDB" id="A0AAD4T447"/>